<dbReference type="Pfam" id="PF00392">
    <property type="entry name" value="GntR"/>
    <property type="match status" value="1"/>
</dbReference>
<gene>
    <name evidence="7" type="ORF">E3T27_12560</name>
</gene>
<evidence type="ECO:0000256" key="1">
    <source>
        <dbReference type="ARBA" id="ARBA00022898"/>
    </source>
</evidence>
<dbReference type="AlphaFoldDB" id="A0A4R8ZCX6"/>
<keyword evidence="3" id="KW-0238">DNA-binding</keyword>
<keyword evidence="4" id="KW-0804">Transcription</keyword>
<dbReference type="PANTHER" id="PTHR46577">
    <property type="entry name" value="HTH-TYPE TRANSCRIPTIONAL REGULATORY PROTEIN GABR"/>
    <property type="match status" value="1"/>
</dbReference>
<evidence type="ECO:0000256" key="2">
    <source>
        <dbReference type="ARBA" id="ARBA00023015"/>
    </source>
</evidence>
<dbReference type="SMART" id="SM00345">
    <property type="entry name" value="HTH_GNTR"/>
    <property type="match status" value="1"/>
</dbReference>
<evidence type="ECO:0000256" key="3">
    <source>
        <dbReference type="ARBA" id="ARBA00023125"/>
    </source>
</evidence>
<protein>
    <submittedName>
        <fullName evidence="7">GntR family transcriptional regulator</fullName>
    </submittedName>
</protein>
<feature type="domain" description="HTH gntR-type" evidence="6">
    <location>
        <begin position="13"/>
        <end position="81"/>
    </location>
</feature>
<dbReference type="PANTHER" id="PTHR46577:SF1">
    <property type="entry name" value="HTH-TYPE TRANSCRIPTIONAL REGULATORY PROTEIN GABR"/>
    <property type="match status" value="1"/>
</dbReference>
<evidence type="ECO:0000259" key="6">
    <source>
        <dbReference type="PROSITE" id="PS50949"/>
    </source>
</evidence>
<accession>A0A4R8ZCX6</accession>
<reference evidence="7 8" key="1">
    <citation type="submission" date="2019-03" db="EMBL/GenBank/DDBJ databases">
        <title>Genomics of glacier-inhabiting Cryobacterium strains.</title>
        <authorList>
            <person name="Liu Q."/>
            <person name="Xin Y.-H."/>
        </authorList>
    </citation>
    <scope>NUCLEOTIDE SEQUENCE [LARGE SCALE GENOMIC DNA]</scope>
    <source>
        <strain evidence="7 8">TMT1-1</strain>
    </source>
</reference>
<dbReference type="InterPro" id="IPR051446">
    <property type="entry name" value="HTH_trans_reg/aminotransferase"/>
</dbReference>
<keyword evidence="2" id="KW-0805">Transcription regulation</keyword>
<evidence type="ECO:0000256" key="4">
    <source>
        <dbReference type="ARBA" id="ARBA00023163"/>
    </source>
</evidence>
<dbReference type="InterPro" id="IPR036390">
    <property type="entry name" value="WH_DNA-bd_sf"/>
</dbReference>
<dbReference type="InterPro" id="IPR036388">
    <property type="entry name" value="WH-like_DNA-bd_sf"/>
</dbReference>
<dbReference type="GO" id="GO:0003677">
    <property type="term" value="F:DNA binding"/>
    <property type="evidence" value="ECO:0007669"/>
    <property type="project" value="UniProtKB-KW"/>
</dbReference>
<proteinExistence type="predicted"/>
<dbReference type="CDD" id="cd07377">
    <property type="entry name" value="WHTH_GntR"/>
    <property type="match status" value="1"/>
</dbReference>
<feature type="region of interest" description="Disordered" evidence="5">
    <location>
        <begin position="81"/>
        <end position="113"/>
    </location>
</feature>
<dbReference type="OrthoDB" id="594134at2"/>
<keyword evidence="1" id="KW-0663">Pyridoxal phosphate</keyword>
<dbReference type="InterPro" id="IPR000524">
    <property type="entry name" value="Tscrpt_reg_HTH_GntR"/>
</dbReference>
<dbReference type="EMBL" id="SOGT01000013">
    <property type="protein sequence ID" value="TFD24827.1"/>
    <property type="molecule type" value="Genomic_DNA"/>
</dbReference>
<evidence type="ECO:0000313" key="7">
    <source>
        <dbReference type="EMBL" id="TFD24827.1"/>
    </source>
</evidence>
<dbReference type="PROSITE" id="PS50949">
    <property type="entry name" value="HTH_GNTR"/>
    <property type="match status" value="1"/>
</dbReference>
<organism evidence="7 8">
    <name type="scientific">Cryobacterium lyxosi</name>
    <dbReference type="NCBI Taxonomy" id="1259228"/>
    <lineage>
        <taxon>Bacteria</taxon>
        <taxon>Bacillati</taxon>
        <taxon>Actinomycetota</taxon>
        <taxon>Actinomycetes</taxon>
        <taxon>Micrococcales</taxon>
        <taxon>Microbacteriaceae</taxon>
        <taxon>Cryobacterium</taxon>
    </lineage>
</organism>
<dbReference type="GO" id="GO:0003700">
    <property type="term" value="F:DNA-binding transcription factor activity"/>
    <property type="evidence" value="ECO:0007669"/>
    <property type="project" value="InterPro"/>
</dbReference>
<dbReference type="RefSeq" id="WP_104196155.1">
    <property type="nucleotide sequence ID" value="NZ_SOGT01000013.1"/>
</dbReference>
<comment type="caution">
    <text evidence="7">The sequence shown here is derived from an EMBL/GenBank/DDBJ whole genome shotgun (WGS) entry which is preliminary data.</text>
</comment>
<dbReference type="SUPFAM" id="SSF46785">
    <property type="entry name" value="Winged helix' DNA-binding domain"/>
    <property type="match status" value="1"/>
</dbReference>
<evidence type="ECO:0000313" key="8">
    <source>
        <dbReference type="Proteomes" id="UP000298424"/>
    </source>
</evidence>
<dbReference type="PRINTS" id="PR00035">
    <property type="entry name" value="HTHGNTR"/>
</dbReference>
<sequence>MILLEPLCPGTDTPLSEQLARQIRSAVVDQFLRAGDALPSSRELAITLKIARGTVVTAYDTLVGEGFLLSYPGRGTFVEDIPRLPSSPHPQEDRSTAKWTMSEGGIDLRPGYPSTRGLADATWRSAWRQATSRDPSSVRVTSR</sequence>
<dbReference type="Proteomes" id="UP000298424">
    <property type="component" value="Unassembled WGS sequence"/>
</dbReference>
<dbReference type="Gene3D" id="1.10.10.10">
    <property type="entry name" value="Winged helix-like DNA-binding domain superfamily/Winged helix DNA-binding domain"/>
    <property type="match status" value="1"/>
</dbReference>
<keyword evidence="8" id="KW-1185">Reference proteome</keyword>
<evidence type="ECO:0000256" key="5">
    <source>
        <dbReference type="SAM" id="MobiDB-lite"/>
    </source>
</evidence>
<name>A0A4R8ZCX6_9MICO</name>